<dbReference type="EMBL" id="CM000767">
    <property type="protein sequence ID" value="KXG22871.1"/>
    <property type="molecule type" value="Genomic_DNA"/>
</dbReference>
<feature type="transmembrane region" description="Helical" evidence="6">
    <location>
        <begin position="169"/>
        <end position="190"/>
    </location>
</feature>
<dbReference type="GO" id="GO:0016020">
    <property type="term" value="C:membrane"/>
    <property type="evidence" value="ECO:0007669"/>
    <property type="project" value="UniProtKB-SubCell"/>
</dbReference>
<comment type="similarity">
    <text evidence="2">Belongs to the nucleobase:cation symporter-2 (NCS2) (TC 2.A.40) family.</text>
</comment>
<feature type="transmembrane region" description="Helical" evidence="6">
    <location>
        <begin position="144"/>
        <end position="163"/>
    </location>
</feature>
<evidence type="ECO:0008006" key="10">
    <source>
        <dbReference type="Google" id="ProtNLM"/>
    </source>
</evidence>
<feature type="transmembrane region" description="Helical" evidence="6">
    <location>
        <begin position="436"/>
        <end position="458"/>
    </location>
</feature>
<dbReference type="ExpressionAtlas" id="A0A1B6PB59">
    <property type="expression patterns" value="baseline and differential"/>
</dbReference>
<dbReference type="InterPro" id="IPR006043">
    <property type="entry name" value="NCS2"/>
</dbReference>
<evidence type="ECO:0000256" key="5">
    <source>
        <dbReference type="ARBA" id="ARBA00023136"/>
    </source>
</evidence>
<dbReference type="Gramene" id="KXG22871">
    <property type="protein sequence ID" value="KXG22871"/>
    <property type="gene ID" value="SORBI_3008G019300"/>
</dbReference>
<keyword evidence="7" id="KW-0732">Signal</keyword>
<dbReference type="STRING" id="4558.A0A1B6PB59"/>
<feature type="transmembrane region" description="Helical" evidence="6">
    <location>
        <begin position="534"/>
        <end position="553"/>
    </location>
</feature>
<dbReference type="OrthoDB" id="1641903at2759"/>
<evidence type="ECO:0000256" key="7">
    <source>
        <dbReference type="SAM" id="SignalP"/>
    </source>
</evidence>
<dbReference type="InParanoid" id="A0A1B6PB59"/>
<evidence type="ECO:0000313" key="9">
    <source>
        <dbReference type="Proteomes" id="UP000000768"/>
    </source>
</evidence>
<dbReference type="NCBIfam" id="NF037981">
    <property type="entry name" value="NCS2_1"/>
    <property type="match status" value="1"/>
</dbReference>
<feature type="transmembrane region" description="Helical" evidence="6">
    <location>
        <begin position="464"/>
        <end position="483"/>
    </location>
</feature>
<reference evidence="9" key="2">
    <citation type="journal article" date="2018" name="Plant J.">
        <title>The Sorghum bicolor reference genome: improved assembly, gene annotations, a transcriptome atlas, and signatures of genome organization.</title>
        <authorList>
            <person name="McCormick R.F."/>
            <person name="Truong S.K."/>
            <person name="Sreedasyam A."/>
            <person name="Jenkins J."/>
            <person name="Shu S."/>
            <person name="Sims D."/>
            <person name="Kennedy M."/>
            <person name="Amirebrahimi M."/>
            <person name="Weers B.D."/>
            <person name="McKinley B."/>
            <person name="Mattison A."/>
            <person name="Morishige D.T."/>
            <person name="Grimwood J."/>
            <person name="Schmutz J."/>
            <person name="Mullet J.E."/>
        </authorList>
    </citation>
    <scope>NUCLEOTIDE SEQUENCE [LARGE SCALE GENOMIC DNA]</scope>
    <source>
        <strain evidence="9">cv. BTx623</strain>
    </source>
</reference>
<dbReference type="AlphaFoldDB" id="A0A1B6PB59"/>
<keyword evidence="3 6" id="KW-0812">Transmembrane</keyword>
<comment type="subcellular location">
    <subcellularLocation>
        <location evidence="1">Membrane</location>
        <topology evidence="1">Multi-pass membrane protein</topology>
    </subcellularLocation>
</comment>
<feature type="transmembrane region" description="Helical" evidence="6">
    <location>
        <begin position="295"/>
        <end position="315"/>
    </location>
</feature>
<feature type="signal peptide" evidence="7">
    <location>
        <begin position="1"/>
        <end position="20"/>
    </location>
</feature>
<dbReference type="PANTHER" id="PTHR11119">
    <property type="entry name" value="XANTHINE-URACIL / VITAMIN C PERMEASE FAMILY MEMBER"/>
    <property type="match status" value="1"/>
</dbReference>
<gene>
    <name evidence="8" type="ORF">SORBI_3008G019300</name>
</gene>
<organism evidence="8 9">
    <name type="scientific">Sorghum bicolor</name>
    <name type="common">Sorghum</name>
    <name type="synonym">Sorghum vulgare</name>
    <dbReference type="NCBI Taxonomy" id="4558"/>
    <lineage>
        <taxon>Eukaryota</taxon>
        <taxon>Viridiplantae</taxon>
        <taxon>Streptophyta</taxon>
        <taxon>Embryophyta</taxon>
        <taxon>Tracheophyta</taxon>
        <taxon>Spermatophyta</taxon>
        <taxon>Magnoliopsida</taxon>
        <taxon>Liliopsida</taxon>
        <taxon>Poales</taxon>
        <taxon>Poaceae</taxon>
        <taxon>PACMAD clade</taxon>
        <taxon>Panicoideae</taxon>
        <taxon>Andropogonodae</taxon>
        <taxon>Andropogoneae</taxon>
        <taxon>Sorghinae</taxon>
        <taxon>Sorghum</taxon>
    </lineage>
</organism>
<protein>
    <recommendedName>
        <fullName evidence="10">Nucleobase-ascorbate transporter 2</fullName>
    </recommendedName>
</protein>
<dbReference type="GO" id="GO:0022857">
    <property type="term" value="F:transmembrane transporter activity"/>
    <property type="evidence" value="ECO:0007669"/>
    <property type="project" value="InterPro"/>
</dbReference>
<sequence length="600" mass="65913">MARFLDRLILFITSWWSNMPDPRCSCCGHKEAKGSTPTVVPVGFCHITPTHVDGDDADSSPHYMEPPREEVSPMEMANMKPEEITHPPIMDQLAGMEYCVDSNPSWGGCIMLGFQHFILCLGTAVMIPTLLVPLMGGNAHDKAIVVQTVLFVTGINTLLQTLFGTRLPTVIGGSYAFVIPVISIISDPSLMQISDDHTRFKVAMRAIQGAQIISSCIQIVLGYSQLWGLCCRFFSPLGMVPVVALVGIGLFERGFPVIASCVEIGLPMLVLFVALSQYLKHVQMCNFPIFERFSVLISVALVWLYAQILTVSGAYKHSPVLTQLNCRTDHANLITTAPWIRLPYPLQWGPPTFSADHSFGMMAAVVVSLIESTAAFQAAARLASATPPPPFVMSRGIGCQGIGLLLDGLFGTVSGSTVSVENVGLLGSTRIGSRRVVQISAAFMIFFSILGRFGALFASIPFTLFAAMYCVLFGYVGAVGLSFMQFTNMNSTRNLFVLGVSLYLGISIPNYFHQFTTSYQREPAHTRAGWFNDLINTVFSSPATVGFIVSMVLDNTLRVRNGDRDRGMPWWARFRTFRGDSRTVEFYNLPFSLNRFFPAS</sequence>
<feature type="chain" id="PRO_5008588814" description="Nucleobase-ascorbate transporter 2" evidence="7">
    <location>
        <begin position="21"/>
        <end position="600"/>
    </location>
</feature>
<feature type="transmembrane region" description="Helical" evidence="6">
    <location>
        <begin position="202"/>
        <end position="221"/>
    </location>
</feature>
<dbReference type="Pfam" id="PF00860">
    <property type="entry name" value="Xan_ur_permease"/>
    <property type="match status" value="1"/>
</dbReference>
<evidence type="ECO:0000313" key="8">
    <source>
        <dbReference type="EMBL" id="KXG22871.1"/>
    </source>
</evidence>
<feature type="transmembrane region" description="Helical" evidence="6">
    <location>
        <begin position="495"/>
        <end position="514"/>
    </location>
</feature>
<keyword evidence="4 6" id="KW-1133">Transmembrane helix</keyword>
<keyword evidence="5 6" id="KW-0472">Membrane</keyword>
<evidence type="ECO:0000256" key="4">
    <source>
        <dbReference type="ARBA" id="ARBA00022989"/>
    </source>
</evidence>
<feature type="transmembrane region" description="Helical" evidence="6">
    <location>
        <begin position="233"/>
        <end position="250"/>
    </location>
</feature>
<evidence type="ECO:0000256" key="2">
    <source>
        <dbReference type="ARBA" id="ARBA00008821"/>
    </source>
</evidence>
<feature type="transmembrane region" description="Helical" evidence="6">
    <location>
        <begin position="257"/>
        <end position="275"/>
    </location>
</feature>
<name>A0A1B6PB59_SORBI</name>
<proteinExistence type="inferred from homology"/>
<accession>A0A1B6PB59</accession>
<evidence type="ECO:0000256" key="1">
    <source>
        <dbReference type="ARBA" id="ARBA00004141"/>
    </source>
</evidence>
<dbReference type="Proteomes" id="UP000000768">
    <property type="component" value="Chromosome 8"/>
</dbReference>
<keyword evidence="9" id="KW-1185">Reference proteome</keyword>
<feature type="transmembrane region" description="Helical" evidence="6">
    <location>
        <begin position="110"/>
        <end position="132"/>
    </location>
</feature>
<evidence type="ECO:0000256" key="3">
    <source>
        <dbReference type="ARBA" id="ARBA00022692"/>
    </source>
</evidence>
<reference evidence="8 9" key="1">
    <citation type="journal article" date="2009" name="Nature">
        <title>The Sorghum bicolor genome and the diversification of grasses.</title>
        <authorList>
            <person name="Paterson A.H."/>
            <person name="Bowers J.E."/>
            <person name="Bruggmann R."/>
            <person name="Dubchak I."/>
            <person name="Grimwood J."/>
            <person name="Gundlach H."/>
            <person name="Haberer G."/>
            <person name="Hellsten U."/>
            <person name="Mitros T."/>
            <person name="Poliakov A."/>
            <person name="Schmutz J."/>
            <person name="Spannagl M."/>
            <person name="Tang H."/>
            <person name="Wang X."/>
            <person name="Wicker T."/>
            <person name="Bharti A.K."/>
            <person name="Chapman J."/>
            <person name="Feltus F.A."/>
            <person name="Gowik U."/>
            <person name="Grigoriev I.V."/>
            <person name="Lyons E."/>
            <person name="Maher C.A."/>
            <person name="Martis M."/>
            <person name="Narechania A."/>
            <person name="Otillar R.P."/>
            <person name="Penning B.W."/>
            <person name="Salamov A.A."/>
            <person name="Wang Y."/>
            <person name="Zhang L."/>
            <person name="Carpita N.C."/>
            <person name="Freeling M."/>
            <person name="Gingle A.R."/>
            <person name="Hash C.T."/>
            <person name="Keller B."/>
            <person name="Klein P."/>
            <person name="Kresovich S."/>
            <person name="McCann M.C."/>
            <person name="Ming R."/>
            <person name="Peterson D.G."/>
            <person name="Mehboob-ur-Rahman"/>
            <person name="Ware D."/>
            <person name="Westhoff P."/>
            <person name="Mayer K.F."/>
            <person name="Messing J."/>
            <person name="Rokhsar D.S."/>
        </authorList>
    </citation>
    <scope>NUCLEOTIDE SEQUENCE [LARGE SCALE GENOMIC DNA]</scope>
    <source>
        <strain evidence="9">cv. BTx623</strain>
    </source>
</reference>
<evidence type="ECO:0000256" key="6">
    <source>
        <dbReference type="SAM" id="Phobius"/>
    </source>
</evidence>